<comment type="caution">
    <text evidence="1">The sequence shown here is derived from an EMBL/GenBank/DDBJ whole genome shotgun (WGS) entry which is preliminary data.</text>
</comment>
<evidence type="ECO:0000313" key="2">
    <source>
        <dbReference type="Proteomes" id="UP000835052"/>
    </source>
</evidence>
<protein>
    <submittedName>
        <fullName evidence="1">Uncharacterized protein</fullName>
    </submittedName>
</protein>
<sequence>MIRAPHSRRIRQKKKRFARSFFVTNFFIKPNALLENCIVKKFLIFLYICSLFGLSVPGPMEKAVCVSSHEERSTLSVCTLAPTPFGDERRRRRVRPRLIPCRKPLCFLIYMSRASPDQLPDFQFPIRDSHSVIPSGSQDAYRPVAFQEI</sequence>
<reference evidence="1" key="1">
    <citation type="submission" date="2020-10" db="EMBL/GenBank/DDBJ databases">
        <authorList>
            <person name="Kikuchi T."/>
        </authorList>
    </citation>
    <scope>NUCLEOTIDE SEQUENCE</scope>
    <source>
        <strain evidence="1">NKZ352</strain>
    </source>
</reference>
<proteinExistence type="predicted"/>
<gene>
    <name evidence="1" type="ORF">CAUJ_LOCUS6827</name>
</gene>
<accession>A0A8S1H8Q0</accession>
<dbReference type="AlphaFoldDB" id="A0A8S1H8Q0"/>
<dbReference type="EMBL" id="CAJGYM010000018">
    <property type="protein sequence ID" value="CAD6190908.1"/>
    <property type="molecule type" value="Genomic_DNA"/>
</dbReference>
<organism evidence="1 2">
    <name type="scientific">Caenorhabditis auriculariae</name>
    <dbReference type="NCBI Taxonomy" id="2777116"/>
    <lineage>
        <taxon>Eukaryota</taxon>
        <taxon>Metazoa</taxon>
        <taxon>Ecdysozoa</taxon>
        <taxon>Nematoda</taxon>
        <taxon>Chromadorea</taxon>
        <taxon>Rhabditida</taxon>
        <taxon>Rhabditina</taxon>
        <taxon>Rhabditomorpha</taxon>
        <taxon>Rhabditoidea</taxon>
        <taxon>Rhabditidae</taxon>
        <taxon>Peloderinae</taxon>
        <taxon>Caenorhabditis</taxon>
    </lineage>
</organism>
<evidence type="ECO:0000313" key="1">
    <source>
        <dbReference type="EMBL" id="CAD6190908.1"/>
    </source>
</evidence>
<dbReference type="Proteomes" id="UP000835052">
    <property type="component" value="Unassembled WGS sequence"/>
</dbReference>
<keyword evidence="2" id="KW-1185">Reference proteome</keyword>
<name>A0A8S1H8Q0_9PELO</name>